<reference evidence="2 3" key="1">
    <citation type="submission" date="2020-04" db="EMBL/GenBank/DDBJ databases">
        <authorList>
            <person name="De Canck E."/>
        </authorList>
    </citation>
    <scope>NUCLEOTIDE SEQUENCE [LARGE SCALE GENOMIC DNA]</scope>
    <source>
        <strain evidence="2 3">LMG 27174</strain>
    </source>
</reference>
<accession>A0A6J5CTK3</accession>
<keyword evidence="1" id="KW-1133">Transmembrane helix</keyword>
<dbReference type="EMBL" id="CADIJZ010000057">
    <property type="protein sequence ID" value="CAB3743390.1"/>
    <property type="molecule type" value="Genomic_DNA"/>
</dbReference>
<name>A0A6J5CTK3_9BURK</name>
<evidence type="ECO:0000256" key="1">
    <source>
        <dbReference type="SAM" id="Phobius"/>
    </source>
</evidence>
<feature type="transmembrane region" description="Helical" evidence="1">
    <location>
        <begin position="171"/>
        <end position="187"/>
    </location>
</feature>
<organism evidence="2 3">
    <name type="scientific">Paraburkholderia rhynchosiae</name>
    <dbReference type="NCBI Taxonomy" id="487049"/>
    <lineage>
        <taxon>Bacteria</taxon>
        <taxon>Pseudomonadati</taxon>
        <taxon>Pseudomonadota</taxon>
        <taxon>Betaproteobacteria</taxon>
        <taxon>Burkholderiales</taxon>
        <taxon>Burkholderiaceae</taxon>
        <taxon>Paraburkholderia</taxon>
    </lineage>
</organism>
<gene>
    <name evidence="2" type="ORF">LMG27174_06977</name>
</gene>
<evidence type="ECO:0000313" key="3">
    <source>
        <dbReference type="Proteomes" id="UP000494205"/>
    </source>
</evidence>
<protein>
    <submittedName>
        <fullName evidence="2">Uncharacterized protein</fullName>
    </submittedName>
</protein>
<keyword evidence="1" id="KW-0472">Membrane</keyword>
<dbReference type="AlphaFoldDB" id="A0A6J5CTK3"/>
<feature type="transmembrane region" description="Helical" evidence="1">
    <location>
        <begin position="240"/>
        <end position="264"/>
    </location>
</feature>
<dbReference type="Proteomes" id="UP000494205">
    <property type="component" value="Unassembled WGS sequence"/>
</dbReference>
<feature type="transmembrane region" description="Helical" evidence="1">
    <location>
        <begin position="21"/>
        <end position="44"/>
    </location>
</feature>
<feature type="transmembrane region" description="Helical" evidence="1">
    <location>
        <begin position="56"/>
        <end position="74"/>
    </location>
</feature>
<sequence length="346" mass="37936">MSEMLRLNEDDGSVTVSYSRWSQWSSALCVAAAAVALGRVGYAACVARPSLFSEGWLLVPTCLLGFGFLLRTVVHYGVLRSPIHITTSGTVQQAIWAWRYPGPFTATCVKVTSKVPRFKIELRYAGARQRFAGAESEGDTIGVAVKLDNWSRSRVVGKTLPNEQRRSLSETWLLGGCFVTSACLPIADSLLGGDLYYLDGLAPYGRWATAAMAVFAALGAACLIFVVAQWAVRPVRANAAVWLSDIAAAALLITGSTAVVGHYAQSFEMRITPAQESVYEQPFRMEMRDTRKGCKRFLVVQEPTLRRVVKVCDTYGAQYWSGAEAVRVHQSNNRLGVHIESIDRAR</sequence>
<keyword evidence="1" id="KW-0812">Transmembrane</keyword>
<feature type="transmembrane region" description="Helical" evidence="1">
    <location>
        <begin position="207"/>
        <end position="228"/>
    </location>
</feature>
<proteinExistence type="predicted"/>
<evidence type="ECO:0000313" key="2">
    <source>
        <dbReference type="EMBL" id="CAB3743390.1"/>
    </source>
</evidence>